<proteinExistence type="predicted"/>
<dbReference type="AlphaFoldDB" id="A0A0D6PCF3"/>
<dbReference type="EMBL" id="BANC01000011">
    <property type="protein sequence ID" value="GAN78883.1"/>
    <property type="molecule type" value="Genomic_DNA"/>
</dbReference>
<reference evidence="2 3" key="1">
    <citation type="submission" date="2012-11" db="EMBL/GenBank/DDBJ databases">
        <title>Whole genome sequence of Acidocella aminolytica 101 = DSM 11237.</title>
        <authorList>
            <person name="Azuma Y."/>
            <person name="Higashiura N."/>
            <person name="Hirakawa H."/>
            <person name="Matsushita K."/>
        </authorList>
    </citation>
    <scope>NUCLEOTIDE SEQUENCE [LARGE SCALE GENOMIC DNA]</scope>
    <source>
        <strain evidence="3">101 / DSM 11237</strain>
    </source>
</reference>
<comment type="caution">
    <text evidence="2">The sequence shown here is derived from an EMBL/GenBank/DDBJ whole genome shotgun (WGS) entry which is preliminary data.</text>
</comment>
<organism evidence="2 3">
    <name type="scientific">Acidocella aminolytica 101 = DSM 11237</name>
    <dbReference type="NCBI Taxonomy" id="1120923"/>
    <lineage>
        <taxon>Bacteria</taxon>
        <taxon>Pseudomonadati</taxon>
        <taxon>Pseudomonadota</taxon>
        <taxon>Alphaproteobacteria</taxon>
        <taxon>Acetobacterales</taxon>
        <taxon>Acidocellaceae</taxon>
        <taxon>Acidocella</taxon>
    </lineage>
</organism>
<name>A0A0D6PCF3_9PROT</name>
<evidence type="ECO:0000313" key="2">
    <source>
        <dbReference type="EMBL" id="GAN78883.1"/>
    </source>
</evidence>
<feature type="region of interest" description="Disordered" evidence="1">
    <location>
        <begin position="50"/>
        <end position="70"/>
    </location>
</feature>
<evidence type="ECO:0000313" key="3">
    <source>
        <dbReference type="Proteomes" id="UP000032668"/>
    </source>
</evidence>
<gene>
    <name evidence="2" type="ORF">Aam_011_004</name>
</gene>
<accession>A0A0D6PCF3</accession>
<evidence type="ECO:0000256" key="1">
    <source>
        <dbReference type="SAM" id="MobiDB-lite"/>
    </source>
</evidence>
<dbReference type="Proteomes" id="UP000032668">
    <property type="component" value="Unassembled WGS sequence"/>
</dbReference>
<feature type="compositionally biased region" description="Low complexity" evidence="1">
    <location>
        <begin position="60"/>
        <end position="70"/>
    </location>
</feature>
<keyword evidence="3" id="KW-1185">Reference proteome</keyword>
<sequence length="70" mass="7770">MWDLRRLAKVALVVQEAAPELSVPAINKEGRERLAAGRQPFRSPRVVRFKPQAKGSSPKVRAAPVVRAVR</sequence>
<protein>
    <submittedName>
        <fullName evidence="2">Uncharacterized protein</fullName>
    </submittedName>
</protein>